<proteinExistence type="predicted"/>
<name>A0A1H3G816_9PSEU</name>
<evidence type="ECO:0008006" key="3">
    <source>
        <dbReference type="Google" id="ProtNLM"/>
    </source>
</evidence>
<dbReference type="InterPro" id="IPR011009">
    <property type="entry name" value="Kinase-like_dom_sf"/>
</dbReference>
<dbReference type="SUPFAM" id="SSF56112">
    <property type="entry name" value="Protein kinase-like (PK-like)"/>
    <property type="match status" value="1"/>
</dbReference>
<reference evidence="2" key="1">
    <citation type="submission" date="2016-10" db="EMBL/GenBank/DDBJ databases">
        <authorList>
            <person name="Varghese N."/>
            <person name="Submissions S."/>
        </authorList>
    </citation>
    <scope>NUCLEOTIDE SEQUENCE [LARGE SCALE GENOMIC DNA]</scope>
    <source>
        <strain evidence="2">CGMCC 4.3530</strain>
    </source>
</reference>
<keyword evidence="2" id="KW-1185">Reference proteome</keyword>
<accession>A0A1H3G816</accession>
<organism evidence="1 2">
    <name type="scientific">Saccharopolyspora shandongensis</name>
    <dbReference type="NCBI Taxonomy" id="418495"/>
    <lineage>
        <taxon>Bacteria</taxon>
        <taxon>Bacillati</taxon>
        <taxon>Actinomycetota</taxon>
        <taxon>Actinomycetes</taxon>
        <taxon>Pseudonocardiales</taxon>
        <taxon>Pseudonocardiaceae</taxon>
        <taxon>Saccharopolyspora</taxon>
    </lineage>
</organism>
<dbReference type="AlphaFoldDB" id="A0A1H3G816"/>
<sequence>MAKRLRWADLPGSLIESITARTGPIISGHAVTDGKNSPLAAALETRDGRLFVKGLPSDHRMVITQAREAAAAPLVKGISPALLWQFDEGGWNVLGFEHIDGRSAHYGPGSPDIDLVVELMHALSDIEIPAGPGPWKPIETRLRTYVDDPADALIFAGQSLTHTDWMPDNVLISHGQAWLIDWAWATPAQSWTDPAFWLLRLIAHGHTITQAETIAARLPAYAAADPEHVAVFARVNRGMWNEIERDHPIPWAQTMAATARAWAEHHRA</sequence>
<gene>
    <name evidence="1" type="ORF">SAMN05216215_101884</name>
</gene>
<evidence type="ECO:0000313" key="2">
    <source>
        <dbReference type="Proteomes" id="UP000199529"/>
    </source>
</evidence>
<dbReference type="RefSeq" id="WP_093267538.1">
    <property type="nucleotide sequence ID" value="NZ_FNOK01000018.1"/>
</dbReference>
<evidence type="ECO:0000313" key="1">
    <source>
        <dbReference type="EMBL" id="SDX99483.1"/>
    </source>
</evidence>
<dbReference type="OrthoDB" id="2570531at2"/>
<dbReference type="EMBL" id="FNOK01000018">
    <property type="protein sequence ID" value="SDX99483.1"/>
    <property type="molecule type" value="Genomic_DNA"/>
</dbReference>
<dbReference type="Proteomes" id="UP000199529">
    <property type="component" value="Unassembled WGS sequence"/>
</dbReference>
<dbReference type="STRING" id="418495.SAMN05216215_101884"/>
<protein>
    <recommendedName>
        <fullName evidence="3">Phosphotransferase enzyme family protein</fullName>
    </recommendedName>
</protein>